<keyword evidence="4" id="KW-0217">Developmental protein</keyword>
<dbReference type="FunFam" id="3.40.50.300:FF:002141">
    <property type="entry name" value="Dynein heavy chain"/>
    <property type="match status" value="1"/>
</dbReference>
<keyword evidence="10 17" id="KW-0694">RNA-binding</keyword>
<dbReference type="Proteomes" id="UP000596742">
    <property type="component" value="Unassembled WGS sequence"/>
</dbReference>
<evidence type="ECO:0000256" key="6">
    <source>
        <dbReference type="ARBA" id="ARBA00022701"/>
    </source>
</evidence>
<feature type="compositionally biased region" description="Polar residues" evidence="19">
    <location>
        <begin position="2780"/>
        <end position="2791"/>
    </location>
</feature>
<feature type="region of interest" description="Disordered" evidence="19">
    <location>
        <begin position="2777"/>
        <end position="2797"/>
    </location>
</feature>
<dbReference type="CDD" id="cd22422">
    <property type="entry name" value="KH-I_BICC1_rpt3"/>
    <property type="match status" value="1"/>
</dbReference>
<dbReference type="Pfam" id="PF12777">
    <property type="entry name" value="MT"/>
    <property type="match status" value="1"/>
</dbReference>
<dbReference type="GO" id="GO:0045505">
    <property type="term" value="F:dynein intermediate chain binding"/>
    <property type="evidence" value="ECO:0007669"/>
    <property type="project" value="InterPro"/>
</dbReference>
<evidence type="ECO:0000256" key="19">
    <source>
        <dbReference type="SAM" id="MobiDB-lite"/>
    </source>
</evidence>
<dbReference type="InterPro" id="IPR001660">
    <property type="entry name" value="SAM"/>
</dbReference>
<dbReference type="SMART" id="SM00322">
    <property type="entry name" value="KH"/>
    <property type="match status" value="2"/>
</dbReference>
<organism evidence="21 22">
    <name type="scientific">Mytilus galloprovincialis</name>
    <name type="common">Mediterranean mussel</name>
    <dbReference type="NCBI Taxonomy" id="29158"/>
    <lineage>
        <taxon>Eukaryota</taxon>
        <taxon>Metazoa</taxon>
        <taxon>Spiralia</taxon>
        <taxon>Lophotrochozoa</taxon>
        <taxon>Mollusca</taxon>
        <taxon>Bivalvia</taxon>
        <taxon>Autobranchia</taxon>
        <taxon>Pteriomorphia</taxon>
        <taxon>Mytilida</taxon>
        <taxon>Mytiloidea</taxon>
        <taxon>Mytilidae</taxon>
        <taxon>Mytilinae</taxon>
        <taxon>Mytilus</taxon>
    </lineage>
</organism>
<dbReference type="PANTHER" id="PTHR45703:SF8">
    <property type="entry name" value="DYNEINS HEAVY CHAIN"/>
    <property type="match status" value="1"/>
</dbReference>
<dbReference type="InterPro" id="IPR047553">
    <property type="entry name" value="BICC1_KH-I_rpt3"/>
</dbReference>
<dbReference type="InterPro" id="IPR047549">
    <property type="entry name" value="BICC1_KH-I_rpt1"/>
</dbReference>
<keyword evidence="13" id="KW-0969">Cilium</keyword>
<dbReference type="InterPro" id="IPR054727">
    <property type="entry name" value="BICC1_KH"/>
</dbReference>
<evidence type="ECO:0000259" key="20">
    <source>
        <dbReference type="PROSITE" id="PS50105"/>
    </source>
</evidence>
<dbReference type="EMBL" id="UYJE01002782">
    <property type="protein sequence ID" value="VDI13524.1"/>
    <property type="molecule type" value="Genomic_DNA"/>
</dbReference>
<proteinExistence type="inferred from homology"/>
<keyword evidence="16" id="KW-0966">Cell projection</keyword>
<dbReference type="GO" id="GO:0005524">
    <property type="term" value="F:ATP binding"/>
    <property type="evidence" value="ECO:0007669"/>
    <property type="project" value="UniProtKB-KW"/>
</dbReference>
<evidence type="ECO:0000256" key="18">
    <source>
        <dbReference type="SAM" id="Coils"/>
    </source>
</evidence>
<accession>A0A8B6D2E0</accession>
<dbReference type="Gene3D" id="1.10.8.1220">
    <property type="match status" value="1"/>
</dbReference>
<gene>
    <name evidence="21" type="ORF">MGAL_10B091842</name>
</gene>
<evidence type="ECO:0000256" key="1">
    <source>
        <dbReference type="ARBA" id="ARBA00004430"/>
    </source>
</evidence>
<sequence>MRALRDFNIPKIVTDDVPIFMGLIGDLFPALNVPRKRDPEFEKEIRKAITDQKLQPEENFILKVVQLQELFEVRHSVFDLGAAGVGKSKVWGSLFKTYRNQGKKPTALDLDPKSVTNDELFGIINPATREWKDGLFSVLMRDLANMPSDNPKWIVLDGDIDPMWIESLNTVMDDNKILTLASNERITLTPSMRLLFEISHLKTATPATVSRAGILFINAADVGWNPYVQSWIDTREVQSERANLTILFDKYVPVCLDTLRVRFKKVTPVPEISQVQMLCYLLECLLTPENTPPDCHKEVYELYFVFACVWAFGSVMFQDQLVDYRVEFTKWWVTEFKHIKFPGHGTVFDYYIDAETHKFEPWTKKVVKFELDPELPLQAALVHTAETTRVKFFLDMLIEKKRPVMLVGTAGTGKTVLMQAKLSSLPDEFMVANVPFNFYTTSAMLQGILEKPLEKKAGRNYGPPGTRRLIYFVDDMNMPEVDVYFTVQPHTLIRQHIDHGHWYDRAKLTLKEIHNTQYVACMNPTAGSFTIDSRLQRHFCVFSVNFPNVEALQTIYTSILSQHLNISGFPAAVQKYSTLLVNGALALHAKVSTTFLPTAIKFHYVFNLRDLSNIFQGLLFAMPDCAKTNIDLIRLWMHEAGRVYGDKLADENDIEIFDKLIKDICKRSFEDTNEEILFRKPNIFCHFATGIGDPKYMPVEGWPELNKLLTEALDNYNELNAIMNLVMFEDAMSHVCKINRILESPRGNALLIGVGGSGKQSLSRLAAFISSLDVFQITLRKGYSIADLKVDIAQLYIKTGLKNVGMMFLMTDAQVADEKFLVLINDLLASGEIPDLLPDDEIENIINGMRNEVRATGMEDSKENCWKFFIDKVRKTLKVVLCFSPVGSTLRVRSRKFPAVTNCTCIDWFHEWPVEALNSVSQRFLQEVELLSPDMRTSISKFMGFVHNSVNAMSQTYLQNERRYNYTTPKSFLEQIKLYQNLLKKKNLELQAKIVRLENGLEKLRSTAQQVDDLKSKLASQEVELAQKNEDANKLISVVGAETEKVSAEKAIADGEEKKVSKINEEVSKKQTDCLADLSKAEPALAAAVEALNTLNKANLTELKSFGSPPGAVINVASACMCLLFTNGKIPKDKSWKAAKSSIMNKIDAFLDNLINYDKDNIHENCLKAVDPYLKDPEFNPDFIRSKSGAAAGLCSWVINIVTYYNVYCTVEPKRMALAQANAELNAAKEKLKHITAKINQLEADLKKLTDEFEKATNEKLRCQQEAELTGKTIDLANRLVGGLASENVRWAESISDYREQEKTLPGDVLLTTAFVSYFGCFTKQYRLDLMDGHWIPFLNSLEIPIPISEGLDPLSLLTDDAQVATWNNEGLPSDRMSSENATILSNCERWPLMIDPQLQGANWIKTRYGANLKIIRLGQKGYLDALERAVSSGDVVFLENIGETVDPVLDPLIGRNTIKKGRAIKMGDKEVEYHPDFKLVIQTKLANPHYQPEMQAQTTLINFTVTKDGLEDQLLAVVVGKERPDLEKLKADLTRQQNQFKITIKELEDSLLARLSAAEGNFLGDYALVENLETTKRTAAEIEIKAAQAKKTEVEINTAREHYRPAAARASLLYFILNDLNKIHPMYQFSLKAFSVVFEKAIDKAEPHEEVKGRVDNLIDCITHCVFLYTARGLFEKDKIIFTAQMNFQIMEESNTRITWPSKLKIGAKSKKDPHIKVVGYPEDVKSAKEHIMSILDTKSNRVTLKMDVSHTDHSHVIGKGGNNIKRVMQETGCHIHFPDSNRGNHVQEKSNQVSIAGQPAGVETARAQIRELLPLVFMFELPVTGLTPDSSSPLVQQLQQQYTISVTFRQRPRAYTTTVVVRGTVCNAKSVKEGTLKLMEQLTATSGVSLPVSMQLEIAPQHHLFIIGRGGMNIKQIMQQTGASIHFPDPNTVTPPRKGTVYVTGSIESVFMARQHLIGCLPLVLMFDVKDEIEIDQGKITQLMEHLDVFISVKPKPKQPSKSVIVKSIERNAPNMYLARLTLLGLKKDGKNYPPSCSTNSPFPNLSPNNGLGLSALGLFGPGLISVNTTNSLLMLNGHSPNTLGSQQSSPNGQSPQVNWVTAAPCIYPPMMVLNTPVVPTSVQSQLELLSQCNAELQKEISQNGGIKQASVSVNQVPSNNQSESNSPSSSPHEKASQMGRSQSAVDLSNFQKSPNSFSGMITRENFETDPNSSAHTHDLLGLSKTVDNQKSIQLESSQGRRSLESSLSHEQLRTSLSCGHLENSMNRARHESNITQHNLESSLNRARHESNITQHNLESSLNMNNLANSLNQRTLDGSQNRSGFESSISRQTLEDNLTQTALANSLGRQALQDSISASLLANTLNKQMLDGSLNRNRLDTSRNRQLLEGNLNRAVLENSLGRQPLEGSLNRNILENSLGRPNLDGPFHRAGLMNPDHVPDAEALGLLENHLHSLDHKDSTLFPFPFAVDYEERKLMANKAMQKKPEGESRTPTDLWSGMGFSKSMPAEAIRERLARQLQSMQLCDPNMTTTYESANEQLAEEIEHDPWNDQQTVPHKKPLNAAPGEYPSPRKKYDMCLSSSNHVDSGALPQVKPWWTTSIELAELFSKLGLGKYTDLFQQQEIDLSTFLTLTDQDLRELGVSTFGARRKMLLAITDLNKRKSMMNNDSSNFEGNTSQQQTLSTMPQASLMSQAPSTYTRVRAPPGFGPQPQRLPVTLNNAPFSASEIQGLTSHSLSSSAGSNLFGNHGPIGLGSRHMSSSSLSASASSMNFRDADNLRSTNSSRSDLASLSGRW</sequence>
<dbReference type="InterPro" id="IPR035706">
    <property type="entry name" value="AAA_9"/>
</dbReference>
<dbReference type="SUPFAM" id="SSF47769">
    <property type="entry name" value="SAM/Pointed domain"/>
    <property type="match status" value="1"/>
</dbReference>
<dbReference type="GO" id="GO:0030286">
    <property type="term" value="C:dynein complex"/>
    <property type="evidence" value="ECO:0007669"/>
    <property type="project" value="UniProtKB-KW"/>
</dbReference>
<keyword evidence="11" id="KW-0243">Dynein</keyword>
<dbReference type="FunFam" id="1.20.920.30:FF:000003">
    <property type="entry name" value="Dynein axonemal heavy chain 17"/>
    <property type="match status" value="1"/>
</dbReference>
<feature type="region of interest" description="Disordered" evidence="19">
    <location>
        <begin position="2482"/>
        <end position="2503"/>
    </location>
</feature>
<comment type="caution">
    <text evidence="21">The sequence shown here is derived from an EMBL/GenBank/DDBJ whole genome shotgun (WGS) entry which is preliminary data.</text>
</comment>
<keyword evidence="8" id="KW-0547">Nucleotide-binding</keyword>
<protein>
    <submittedName>
        <fullName evidence="21">Dynein heavy chain, axonemal</fullName>
    </submittedName>
</protein>
<evidence type="ECO:0000256" key="7">
    <source>
        <dbReference type="ARBA" id="ARBA00022737"/>
    </source>
</evidence>
<feature type="domain" description="SAM" evidence="20">
    <location>
        <begin position="2599"/>
        <end position="2663"/>
    </location>
</feature>
<evidence type="ECO:0000256" key="11">
    <source>
        <dbReference type="ARBA" id="ARBA00023017"/>
    </source>
</evidence>
<dbReference type="FunFam" id="3.30.310.270:FF:000002">
    <property type="entry name" value="BicC family RNA binding protein 1"/>
    <property type="match status" value="1"/>
</dbReference>
<dbReference type="Gene3D" id="1.10.150.50">
    <property type="entry name" value="Transcription Factor, Ets-1"/>
    <property type="match status" value="1"/>
</dbReference>
<evidence type="ECO:0000256" key="3">
    <source>
        <dbReference type="ARBA" id="ARBA00008887"/>
    </source>
</evidence>
<dbReference type="Gene3D" id="1.20.920.30">
    <property type="match status" value="1"/>
</dbReference>
<evidence type="ECO:0000256" key="9">
    <source>
        <dbReference type="ARBA" id="ARBA00022840"/>
    </source>
</evidence>
<dbReference type="Gene3D" id="3.40.50.300">
    <property type="entry name" value="P-loop containing nucleotide triphosphate hydrolases"/>
    <property type="match status" value="3"/>
</dbReference>
<comment type="subcellular location">
    <subcellularLocation>
        <location evidence="1">Cytoplasm</location>
        <location evidence="1">Cytoskeleton</location>
        <location evidence="1">Cilium axoneme</location>
    </subcellularLocation>
</comment>
<dbReference type="Pfam" id="PF12781">
    <property type="entry name" value="AAA_9"/>
    <property type="match status" value="1"/>
</dbReference>
<dbReference type="FunFam" id="3.40.50.300:FF:000049">
    <property type="entry name" value="Dynein, axonemal, heavy chain 5"/>
    <property type="match status" value="1"/>
</dbReference>
<evidence type="ECO:0000256" key="10">
    <source>
        <dbReference type="ARBA" id="ARBA00022884"/>
    </source>
</evidence>
<dbReference type="CDD" id="cd22421">
    <property type="entry name" value="KH-I_BICC1_rpt2"/>
    <property type="match status" value="1"/>
</dbReference>
<keyword evidence="9" id="KW-0067">ATP-binding</keyword>
<dbReference type="GO" id="GO:0031514">
    <property type="term" value="C:motile cilium"/>
    <property type="evidence" value="ECO:0007669"/>
    <property type="project" value="UniProtKB-ARBA"/>
</dbReference>
<evidence type="ECO:0000256" key="17">
    <source>
        <dbReference type="PROSITE-ProRule" id="PRU00117"/>
    </source>
</evidence>
<dbReference type="GO" id="GO:0005874">
    <property type="term" value="C:microtubule"/>
    <property type="evidence" value="ECO:0007669"/>
    <property type="project" value="UniProtKB-KW"/>
</dbReference>
<dbReference type="OrthoDB" id="271862at2759"/>
<dbReference type="SUPFAM" id="SSF52540">
    <property type="entry name" value="P-loop containing nucleoside triphosphate hydrolases"/>
    <property type="match status" value="3"/>
</dbReference>
<feature type="coiled-coil region" evidence="18">
    <location>
        <begin position="1527"/>
        <end position="1598"/>
    </location>
</feature>
<feature type="compositionally biased region" description="Polar residues" evidence="19">
    <location>
        <begin position="2181"/>
        <end position="2202"/>
    </location>
</feature>
<dbReference type="CDD" id="cd09520">
    <property type="entry name" value="SAM_BICC1"/>
    <property type="match status" value="1"/>
</dbReference>
<dbReference type="Pfam" id="PF24234">
    <property type="entry name" value="KH_BICC1_1st"/>
    <property type="match status" value="1"/>
</dbReference>
<dbReference type="InterPro" id="IPR004087">
    <property type="entry name" value="KH_dom"/>
</dbReference>
<dbReference type="Gene3D" id="3.30.310.270">
    <property type="match status" value="1"/>
</dbReference>
<dbReference type="InterPro" id="IPR041466">
    <property type="entry name" value="Dynein_AAA5_ext"/>
</dbReference>
<dbReference type="Pfam" id="PF17852">
    <property type="entry name" value="Dynein_AAA_lid"/>
    <property type="match status" value="1"/>
</dbReference>
<dbReference type="InterPro" id="IPR047554">
    <property type="entry name" value="BICC1_KH-I_rpt2"/>
</dbReference>
<dbReference type="FunFam" id="1.20.920.20:FF:000003">
    <property type="entry name" value="Dynein axonemal heavy chain 17"/>
    <property type="match status" value="1"/>
</dbReference>
<dbReference type="Pfam" id="PF12775">
    <property type="entry name" value="AAA_7"/>
    <property type="match status" value="1"/>
</dbReference>
<evidence type="ECO:0000256" key="5">
    <source>
        <dbReference type="ARBA" id="ARBA00022490"/>
    </source>
</evidence>
<dbReference type="Pfam" id="PF22985">
    <property type="entry name" value="KH_BICC1"/>
    <property type="match status" value="2"/>
</dbReference>
<evidence type="ECO:0000256" key="15">
    <source>
        <dbReference type="ARBA" id="ARBA00023212"/>
    </source>
</evidence>
<comment type="similarity">
    <text evidence="3">Belongs to the dynein heavy chain family.</text>
</comment>
<dbReference type="GO" id="GO:0005930">
    <property type="term" value="C:axoneme"/>
    <property type="evidence" value="ECO:0007669"/>
    <property type="project" value="UniProtKB-SubCell"/>
</dbReference>
<dbReference type="Gene3D" id="1.10.8.710">
    <property type="match status" value="1"/>
</dbReference>
<dbReference type="GO" id="GO:0051959">
    <property type="term" value="F:dynein light intermediate chain binding"/>
    <property type="evidence" value="ECO:0007669"/>
    <property type="project" value="InterPro"/>
</dbReference>
<feature type="coiled-coil region" evidence="18">
    <location>
        <begin position="1218"/>
        <end position="1266"/>
    </location>
</feature>
<dbReference type="InterPro" id="IPR035699">
    <property type="entry name" value="AAA_6"/>
</dbReference>
<evidence type="ECO:0000256" key="14">
    <source>
        <dbReference type="ARBA" id="ARBA00023175"/>
    </source>
</evidence>
<dbReference type="InterPro" id="IPR026983">
    <property type="entry name" value="DHC"/>
</dbReference>
<dbReference type="InterPro" id="IPR024743">
    <property type="entry name" value="Dynein_HC_stalk"/>
</dbReference>
<name>A0A8B6D2E0_MYTGA</name>
<dbReference type="FunFam" id="1.10.472.130:FF:000001">
    <property type="entry name" value="Dynein, axonemal, heavy chain 9"/>
    <property type="match status" value="1"/>
</dbReference>
<dbReference type="Gene3D" id="6.10.140.1060">
    <property type="match status" value="1"/>
</dbReference>
<dbReference type="FunFam" id="1.10.8.1220:FF:000001">
    <property type="entry name" value="Dynein axonemal heavy chain 5"/>
    <property type="match status" value="1"/>
</dbReference>
<feature type="compositionally biased region" description="Low complexity" evidence="19">
    <location>
        <begin position="2158"/>
        <end position="2173"/>
    </location>
</feature>
<dbReference type="GO" id="GO:0007018">
    <property type="term" value="P:microtubule-based movement"/>
    <property type="evidence" value="ECO:0007669"/>
    <property type="project" value="InterPro"/>
</dbReference>
<dbReference type="Pfam" id="PF00013">
    <property type="entry name" value="KH_1"/>
    <property type="match status" value="2"/>
</dbReference>
<keyword evidence="5" id="KW-0963">Cytoplasm</keyword>
<evidence type="ECO:0000256" key="12">
    <source>
        <dbReference type="ARBA" id="ARBA00023054"/>
    </source>
</evidence>
<dbReference type="PROSITE" id="PS50084">
    <property type="entry name" value="KH_TYPE_1"/>
    <property type="match status" value="2"/>
</dbReference>
<dbReference type="InterPro" id="IPR043157">
    <property type="entry name" value="Dynein_AAA1S"/>
</dbReference>
<dbReference type="GO" id="GO:0003723">
    <property type="term" value="F:RNA binding"/>
    <property type="evidence" value="ECO:0007669"/>
    <property type="project" value="UniProtKB-UniRule"/>
</dbReference>
<feature type="coiled-coil region" evidence="18">
    <location>
        <begin position="987"/>
        <end position="1031"/>
    </location>
</feature>
<dbReference type="InterPro" id="IPR004088">
    <property type="entry name" value="KH_dom_type_1"/>
</dbReference>
<dbReference type="FunFam" id="3.40.50.300:FF:000945">
    <property type="entry name" value="Dynein axonemal heavy chain 9"/>
    <property type="match status" value="1"/>
</dbReference>
<dbReference type="Gene3D" id="1.20.920.20">
    <property type="match status" value="1"/>
</dbReference>
<dbReference type="InterPro" id="IPR013761">
    <property type="entry name" value="SAM/pointed_sf"/>
</dbReference>
<keyword evidence="15" id="KW-0206">Cytoskeleton</keyword>
<dbReference type="InterPro" id="IPR037974">
    <property type="entry name" value="BICC1_SAM_dom"/>
</dbReference>
<keyword evidence="7" id="KW-0677">Repeat</keyword>
<evidence type="ECO:0000256" key="8">
    <source>
        <dbReference type="ARBA" id="ARBA00022741"/>
    </source>
</evidence>
<dbReference type="PANTHER" id="PTHR45703">
    <property type="entry name" value="DYNEIN HEAVY CHAIN"/>
    <property type="match status" value="1"/>
</dbReference>
<dbReference type="PROSITE" id="PS50105">
    <property type="entry name" value="SAM_DOMAIN"/>
    <property type="match status" value="1"/>
</dbReference>
<dbReference type="Pfam" id="PF17857">
    <property type="entry name" value="AAA_lid_1"/>
    <property type="match status" value="1"/>
</dbReference>
<keyword evidence="22" id="KW-1185">Reference proteome</keyword>
<reference evidence="21" key="1">
    <citation type="submission" date="2018-11" db="EMBL/GenBank/DDBJ databases">
        <authorList>
            <person name="Alioto T."/>
            <person name="Alioto T."/>
        </authorList>
    </citation>
    <scope>NUCLEOTIDE SEQUENCE</scope>
</reference>
<feature type="region of interest" description="Disordered" evidence="19">
    <location>
        <begin position="2158"/>
        <end position="2220"/>
    </location>
</feature>
<dbReference type="InterPro" id="IPR036612">
    <property type="entry name" value="KH_dom_type_1_sf"/>
</dbReference>
<evidence type="ECO:0000256" key="2">
    <source>
        <dbReference type="ARBA" id="ARBA00007662"/>
    </source>
</evidence>
<dbReference type="Pfam" id="PF12774">
    <property type="entry name" value="AAA_6"/>
    <property type="match status" value="1"/>
</dbReference>
<evidence type="ECO:0000256" key="16">
    <source>
        <dbReference type="ARBA" id="ARBA00023273"/>
    </source>
</evidence>
<keyword evidence="14" id="KW-0505">Motor protein</keyword>
<dbReference type="SUPFAM" id="SSF54791">
    <property type="entry name" value="Eukaryotic type KH-domain (KH-domain type I)"/>
    <property type="match status" value="2"/>
</dbReference>
<comment type="similarity">
    <text evidence="2">Belongs to the BicC family.</text>
</comment>
<dbReference type="InterPro" id="IPR027417">
    <property type="entry name" value="P-loop_NTPase"/>
</dbReference>
<evidence type="ECO:0000256" key="13">
    <source>
        <dbReference type="ARBA" id="ARBA00023069"/>
    </source>
</evidence>
<dbReference type="InterPro" id="IPR024317">
    <property type="entry name" value="Dynein_heavy_chain_D4_dom"/>
</dbReference>
<dbReference type="Pfam" id="PF12780">
    <property type="entry name" value="AAA_8"/>
    <property type="match status" value="1"/>
</dbReference>
<dbReference type="SMART" id="SM00454">
    <property type="entry name" value="SAM"/>
    <property type="match status" value="1"/>
</dbReference>
<evidence type="ECO:0000313" key="22">
    <source>
        <dbReference type="Proteomes" id="UP000596742"/>
    </source>
</evidence>
<dbReference type="Gene3D" id="1.10.472.130">
    <property type="match status" value="1"/>
</dbReference>
<keyword evidence="12 18" id="KW-0175">Coiled coil</keyword>
<evidence type="ECO:0000313" key="21">
    <source>
        <dbReference type="EMBL" id="VDI13524.1"/>
    </source>
</evidence>
<evidence type="ECO:0000256" key="4">
    <source>
        <dbReference type="ARBA" id="ARBA00022473"/>
    </source>
</evidence>
<keyword evidence="6" id="KW-0493">Microtubule</keyword>
<dbReference type="Gene3D" id="3.30.1370.10">
    <property type="entry name" value="K Homology domain, type 1"/>
    <property type="match status" value="2"/>
</dbReference>
<dbReference type="InterPro" id="IPR041589">
    <property type="entry name" value="DNAH3_AAA_lid_1"/>
</dbReference>
<dbReference type="Pfam" id="PF00536">
    <property type="entry name" value="SAM_1"/>
    <property type="match status" value="1"/>
</dbReference>